<comment type="caution">
    <text evidence="5">The sequence shown here is derived from an EMBL/GenBank/DDBJ whole genome shotgun (WGS) entry which is preliminary data.</text>
</comment>
<dbReference type="Proteomes" id="UP001303473">
    <property type="component" value="Unassembled WGS sequence"/>
</dbReference>
<feature type="non-terminal residue" evidence="5">
    <location>
        <position position="1"/>
    </location>
</feature>
<sequence length="192" mass="22029">WNRLAAQLIVNNNAKIAVVNTAEFEAFSEEVRAGLIKHMEKYTNSEAIFVLYGSNTNLYVLGPKSTFNSHLVVVANKHVWNPAGLAKFQLQAMIDPTGLIEKIPRPPNAFLLYRKDKQNSLKADYPNMHNNEISIITGSMWKEERPEVRAKYNDRALAIKAHFVELFPAYRYSPRKAYEIKKRAPRSKKLQI</sequence>
<evidence type="ECO:0000313" key="6">
    <source>
        <dbReference type="Proteomes" id="UP001303473"/>
    </source>
</evidence>
<gene>
    <name evidence="5" type="ORF">QBC46DRAFT_240368</name>
</gene>
<protein>
    <submittedName>
        <fullName evidence="5">High mobility group box domain-containing protein</fullName>
    </submittedName>
</protein>
<dbReference type="EMBL" id="MU853824">
    <property type="protein sequence ID" value="KAK3938685.1"/>
    <property type="molecule type" value="Genomic_DNA"/>
</dbReference>
<evidence type="ECO:0000259" key="4">
    <source>
        <dbReference type="PROSITE" id="PS50118"/>
    </source>
</evidence>
<dbReference type="InterPro" id="IPR009071">
    <property type="entry name" value="HMG_box_dom"/>
</dbReference>
<feature type="domain" description="HMG box" evidence="4">
    <location>
        <begin position="103"/>
        <end position="171"/>
    </location>
</feature>
<accession>A0AAN6N4K3</accession>
<dbReference type="PROSITE" id="PS50118">
    <property type="entry name" value="HMG_BOX_2"/>
    <property type="match status" value="1"/>
</dbReference>
<dbReference type="Pfam" id="PF00505">
    <property type="entry name" value="HMG_box"/>
    <property type="match status" value="1"/>
</dbReference>
<dbReference type="SUPFAM" id="SSF47095">
    <property type="entry name" value="HMG-box"/>
    <property type="match status" value="1"/>
</dbReference>
<dbReference type="CDD" id="cd01389">
    <property type="entry name" value="HMG-box_ROX1-like"/>
    <property type="match status" value="1"/>
</dbReference>
<keyword evidence="3" id="KW-0539">Nucleus</keyword>
<dbReference type="AlphaFoldDB" id="A0AAN6N4K3"/>
<organism evidence="5 6">
    <name type="scientific">Diplogelasinospora grovesii</name>
    <dbReference type="NCBI Taxonomy" id="303347"/>
    <lineage>
        <taxon>Eukaryota</taxon>
        <taxon>Fungi</taxon>
        <taxon>Dikarya</taxon>
        <taxon>Ascomycota</taxon>
        <taxon>Pezizomycotina</taxon>
        <taxon>Sordariomycetes</taxon>
        <taxon>Sordariomycetidae</taxon>
        <taxon>Sordariales</taxon>
        <taxon>Diplogelasinosporaceae</taxon>
        <taxon>Diplogelasinospora</taxon>
    </lineage>
</organism>
<evidence type="ECO:0000313" key="5">
    <source>
        <dbReference type="EMBL" id="KAK3938685.1"/>
    </source>
</evidence>
<dbReference type="InterPro" id="IPR036910">
    <property type="entry name" value="HMG_box_dom_sf"/>
</dbReference>
<evidence type="ECO:0000256" key="2">
    <source>
        <dbReference type="ARBA" id="ARBA00023163"/>
    </source>
</evidence>
<keyword evidence="6" id="KW-1185">Reference proteome</keyword>
<evidence type="ECO:0000256" key="1">
    <source>
        <dbReference type="ARBA" id="ARBA00023125"/>
    </source>
</evidence>
<dbReference type="GO" id="GO:0000978">
    <property type="term" value="F:RNA polymerase II cis-regulatory region sequence-specific DNA binding"/>
    <property type="evidence" value="ECO:0007669"/>
    <property type="project" value="TreeGrafter"/>
</dbReference>
<name>A0AAN6N4K3_9PEZI</name>
<evidence type="ECO:0000256" key="3">
    <source>
        <dbReference type="PROSITE-ProRule" id="PRU00267"/>
    </source>
</evidence>
<keyword evidence="1 3" id="KW-0238">DNA-binding</keyword>
<reference evidence="6" key="1">
    <citation type="journal article" date="2023" name="Mol. Phylogenet. Evol.">
        <title>Genome-scale phylogeny and comparative genomics of the fungal order Sordariales.</title>
        <authorList>
            <person name="Hensen N."/>
            <person name="Bonometti L."/>
            <person name="Westerberg I."/>
            <person name="Brannstrom I.O."/>
            <person name="Guillou S."/>
            <person name="Cros-Aarteil S."/>
            <person name="Calhoun S."/>
            <person name="Haridas S."/>
            <person name="Kuo A."/>
            <person name="Mondo S."/>
            <person name="Pangilinan J."/>
            <person name="Riley R."/>
            <person name="LaButti K."/>
            <person name="Andreopoulos B."/>
            <person name="Lipzen A."/>
            <person name="Chen C."/>
            <person name="Yan M."/>
            <person name="Daum C."/>
            <person name="Ng V."/>
            <person name="Clum A."/>
            <person name="Steindorff A."/>
            <person name="Ohm R.A."/>
            <person name="Martin F."/>
            <person name="Silar P."/>
            <person name="Natvig D.O."/>
            <person name="Lalanne C."/>
            <person name="Gautier V."/>
            <person name="Ament-Velasquez S.L."/>
            <person name="Kruys A."/>
            <person name="Hutchinson M.I."/>
            <person name="Powell A.J."/>
            <person name="Barry K."/>
            <person name="Miller A.N."/>
            <person name="Grigoriev I.V."/>
            <person name="Debuchy R."/>
            <person name="Gladieux P."/>
            <person name="Hiltunen Thoren M."/>
            <person name="Johannesson H."/>
        </authorList>
    </citation>
    <scope>NUCLEOTIDE SEQUENCE [LARGE SCALE GENOMIC DNA]</scope>
    <source>
        <strain evidence="6">CBS 340.73</strain>
    </source>
</reference>
<feature type="non-terminal residue" evidence="5">
    <location>
        <position position="192"/>
    </location>
</feature>
<dbReference type="GO" id="GO:0005634">
    <property type="term" value="C:nucleus"/>
    <property type="evidence" value="ECO:0007669"/>
    <property type="project" value="UniProtKB-UniRule"/>
</dbReference>
<dbReference type="InterPro" id="IPR050140">
    <property type="entry name" value="SRY-related_HMG-box_TF-like"/>
</dbReference>
<dbReference type="GO" id="GO:0001228">
    <property type="term" value="F:DNA-binding transcription activator activity, RNA polymerase II-specific"/>
    <property type="evidence" value="ECO:0007669"/>
    <property type="project" value="TreeGrafter"/>
</dbReference>
<keyword evidence="2" id="KW-0804">Transcription</keyword>
<dbReference type="Gene3D" id="1.10.30.10">
    <property type="entry name" value="High mobility group box domain"/>
    <property type="match status" value="1"/>
</dbReference>
<dbReference type="PANTHER" id="PTHR10270:SF161">
    <property type="entry name" value="SEX-DETERMINING REGION Y PROTEIN"/>
    <property type="match status" value="1"/>
</dbReference>
<dbReference type="GO" id="GO:0030154">
    <property type="term" value="P:cell differentiation"/>
    <property type="evidence" value="ECO:0007669"/>
    <property type="project" value="TreeGrafter"/>
</dbReference>
<feature type="DNA-binding region" description="HMG box" evidence="3">
    <location>
        <begin position="103"/>
        <end position="171"/>
    </location>
</feature>
<proteinExistence type="predicted"/>
<dbReference type="SMART" id="SM00398">
    <property type="entry name" value="HMG"/>
    <property type="match status" value="1"/>
</dbReference>
<dbReference type="PANTHER" id="PTHR10270">
    <property type="entry name" value="SOX TRANSCRIPTION FACTOR"/>
    <property type="match status" value="1"/>
</dbReference>